<keyword evidence="1" id="KW-1133">Transmembrane helix</keyword>
<proteinExistence type="predicted"/>
<dbReference type="AlphaFoldDB" id="A0AAQ3QWY3"/>
<gene>
    <name evidence="2" type="ORF">RZN69_04845</name>
</gene>
<reference evidence="2 3" key="1">
    <citation type="submission" date="2023-10" db="EMBL/GenBank/DDBJ databases">
        <title>Rubellicoccus peritrichatus gen. nov., sp. nov., isolated from an algae of coral reef tank.</title>
        <authorList>
            <person name="Luo J."/>
        </authorList>
    </citation>
    <scope>NUCLEOTIDE SEQUENCE [LARGE SCALE GENOMIC DNA]</scope>
    <source>
        <strain evidence="2 3">CR14</strain>
    </source>
</reference>
<sequence>MKRSFSPSPRAGKISPIASALVVIIGAVIVIGAVLLLKGGSYSGLEPLPSAEYRRSPENFLGNQYRLTGQVHSLLLWEEGTGRLLAVIPEGDTGRLAVFVPDELQQSLHTGQRYHMQVAVKKGGLLYVEDLEKY</sequence>
<accession>A0AAQ3QWY3</accession>
<organism evidence="2 3">
    <name type="scientific">Rubellicoccus peritrichatus</name>
    <dbReference type="NCBI Taxonomy" id="3080537"/>
    <lineage>
        <taxon>Bacteria</taxon>
        <taxon>Pseudomonadati</taxon>
        <taxon>Verrucomicrobiota</taxon>
        <taxon>Opitutia</taxon>
        <taxon>Puniceicoccales</taxon>
        <taxon>Cerasicoccaceae</taxon>
        <taxon>Rubellicoccus</taxon>
    </lineage>
</organism>
<keyword evidence="1" id="KW-0812">Transmembrane</keyword>
<evidence type="ECO:0000313" key="3">
    <source>
        <dbReference type="Proteomes" id="UP001304300"/>
    </source>
</evidence>
<dbReference type="KEGG" id="puo:RZN69_04845"/>
<evidence type="ECO:0000313" key="2">
    <source>
        <dbReference type="EMBL" id="WOO42407.1"/>
    </source>
</evidence>
<keyword evidence="1" id="KW-0472">Membrane</keyword>
<evidence type="ECO:0000256" key="1">
    <source>
        <dbReference type="SAM" id="Phobius"/>
    </source>
</evidence>
<protein>
    <submittedName>
        <fullName evidence="2">Uncharacterized protein</fullName>
    </submittedName>
</protein>
<dbReference type="RefSeq" id="WP_317834926.1">
    <property type="nucleotide sequence ID" value="NZ_CP136920.1"/>
</dbReference>
<dbReference type="EMBL" id="CP136920">
    <property type="protein sequence ID" value="WOO42407.1"/>
    <property type="molecule type" value="Genomic_DNA"/>
</dbReference>
<feature type="transmembrane region" description="Helical" evidence="1">
    <location>
        <begin position="14"/>
        <end position="37"/>
    </location>
</feature>
<dbReference type="Proteomes" id="UP001304300">
    <property type="component" value="Chromosome"/>
</dbReference>
<keyword evidence="3" id="KW-1185">Reference proteome</keyword>
<name>A0AAQ3QWY3_9BACT</name>